<dbReference type="RefSeq" id="WP_135313154.1">
    <property type="nucleotide sequence ID" value="NZ_CP038439.1"/>
</dbReference>
<dbReference type="EMBL" id="CP038439">
    <property type="protein sequence ID" value="QBX34867.1"/>
    <property type="molecule type" value="Genomic_DNA"/>
</dbReference>
<dbReference type="InterPro" id="IPR002060">
    <property type="entry name" value="Squ/phyt_synthse"/>
</dbReference>
<evidence type="ECO:0000313" key="1">
    <source>
        <dbReference type="EMBL" id="QBX34867.1"/>
    </source>
</evidence>
<accession>A0A4P7HNE1</accession>
<dbReference type="Pfam" id="PF00494">
    <property type="entry name" value="SQS_PSY"/>
    <property type="match status" value="1"/>
</dbReference>
<organism evidence="1 2">
    <name type="scientific">Paracoccus liaowanqingii</name>
    <dbReference type="NCBI Taxonomy" id="2560053"/>
    <lineage>
        <taxon>Bacteria</taxon>
        <taxon>Pseudomonadati</taxon>
        <taxon>Pseudomonadota</taxon>
        <taxon>Alphaproteobacteria</taxon>
        <taxon>Rhodobacterales</taxon>
        <taxon>Paracoccaceae</taxon>
        <taxon>Paracoccus</taxon>
    </lineage>
</organism>
<name>A0A4P7HNE1_9RHOB</name>
<gene>
    <name evidence="1" type="ORF">E4191_09190</name>
</gene>
<dbReference type="InterPro" id="IPR008949">
    <property type="entry name" value="Isoprenoid_synthase_dom_sf"/>
</dbReference>
<reference evidence="2" key="1">
    <citation type="submission" date="2019-03" db="EMBL/GenBank/DDBJ databases">
        <authorList>
            <person name="Li J."/>
        </authorList>
    </citation>
    <scope>NUCLEOTIDE SEQUENCE [LARGE SCALE GENOMIC DNA]</scope>
    <source>
        <strain evidence="2">2251</strain>
    </source>
</reference>
<dbReference type="AlphaFoldDB" id="A0A4P7HNE1"/>
<dbReference type="Gene3D" id="1.10.600.10">
    <property type="entry name" value="Farnesyl Diphosphate Synthase"/>
    <property type="match status" value="1"/>
</dbReference>
<dbReference type="Proteomes" id="UP000296374">
    <property type="component" value="Chromosome"/>
</dbReference>
<evidence type="ECO:0008006" key="3">
    <source>
        <dbReference type="Google" id="ProtNLM"/>
    </source>
</evidence>
<proteinExistence type="predicted"/>
<dbReference type="KEGG" id="plia:E4191_09190"/>
<dbReference type="SUPFAM" id="SSF48576">
    <property type="entry name" value="Terpenoid synthases"/>
    <property type="match status" value="1"/>
</dbReference>
<protein>
    <recommendedName>
        <fullName evidence="3">Phytoene synthase</fullName>
    </recommendedName>
</protein>
<sequence length="256" mass="28117">MTLDACTEALRQHDPDRFGAVLVAEAQDRPALVTLYALNLEIARAPFQSAEPMLAEMRLQWWVDRLDQMGAGTAPPLHDVLTPLWEAWGAEAGGLAPLAEARRRDCERLPFGGPDEVLAYVEATAGALMWAAARRCGAPEGVHEIVAHQARGAGIAAWLRALPQLQAVRLGLEPARPEDAQALAERAREGLRLAARMHRKLPRRTAAALYPGPRVPRLLSEVLAGRLDPFEAVPQVTPFQRRASLARLALTGHWWR</sequence>
<evidence type="ECO:0000313" key="2">
    <source>
        <dbReference type="Proteomes" id="UP000296374"/>
    </source>
</evidence>